<sequence>MSVINILASKSLTVSTRRSRRGMTGKKIIVGNKRKCNYFSYLFFDTSAIPNSLSLLSAKLVLFKLCDFFSCTAVTFSVYPLLDQFSSYTTYDKDCSVSLDPTLKQDFFPFTCEAAIEIDITTIVDMWLKNTLVNRGIVIKGNNTHYPPCCYTSFGSAYSADNTVIPFIRAAFAQGPCICFLPNSDITYTAKVFPSKNANFSERAGNGP</sequence>
<dbReference type="AlphaFoldDB" id="A0A212LTZ1"/>
<dbReference type="EMBL" id="FMJE01000003">
    <property type="protein sequence ID" value="SCM81055.1"/>
    <property type="molecule type" value="Genomic_DNA"/>
</dbReference>
<proteinExistence type="predicted"/>
<reference evidence="1" key="1">
    <citation type="submission" date="2016-08" db="EMBL/GenBank/DDBJ databases">
        <authorList>
            <person name="Seilhamer J.J."/>
        </authorList>
    </citation>
    <scope>NUCLEOTIDE SEQUENCE</scope>
    <source>
        <strain evidence="1">86</strain>
    </source>
</reference>
<organism evidence="1">
    <name type="scientific">uncultured Sporomusa sp</name>
    <dbReference type="NCBI Taxonomy" id="307249"/>
    <lineage>
        <taxon>Bacteria</taxon>
        <taxon>Bacillati</taxon>
        <taxon>Bacillota</taxon>
        <taxon>Negativicutes</taxon>
        <taxon>Selenomonadales</taxon>
        <taxon>Sporomusaceae</taxon>
        <taxon>Sporomusa</taxon>
        <taxon>environmental samples</taxon>
    </lineage>
</organism>
<accession>A0A212LTZ1</accession>
<dbReference type="NCBIfam" id="NF033679">
    <property type="entry name" value="DNRLRE_dom"/>
    <property type="match status" value="1"/>
</dbReference>
<evidence type="ECO:0000313" key="1">
    <source>
        <dbReference type="EMBL" id="SCM81055.1"/>
    </source>
</evidence>
<gene>
    <name evidence="1" type="ORF">KL86SPO_31234</name>
</gene>
<protein>
    <submittedName>
        <fullName evidence="1">Uncharacterized protein</fullName>
    </submittedName>
</protein>
<name>A0A212LTZ1_9FIRM</name>
<dbReference type="RefSeq" id="WP_288184194.1">
    <property type="nucleotide sequence ID" value="NZ_LT608335.1"/>
</dbReference>